<reference evidence="3" key="1">
    <citation type="submission" date="2014-08" db="EMBL/GenBank/DDBJ databases">
        <authorList>
            <person name="Edwards T."/>
        </authorList>
    </citation>
    <scope>NUCLEOTIDE SEQUENCE [LARGE SCALE GENOMIC DNA]</scope>
</reference>
<sequence>MMRALTVAVDVRDLTRAGVGARRIAGVLDDNQTIAVCAMQDGDRIATPENEFSLADAKLLAEACLSGDRRALTTPGLARILSSTVAVLFSVSTAAGAFQRIEDPDGGDAGYLDDQPEAGSEEDPGR</sequence>
<gene>
    <name evidence="2" type="ORF">MPL1032_190135</name>
</gene>
<organism evidence="2 3">
    <name type="scientific">Mesorhizobium plurifarium</name>
    <dbReference type="NCBI Taxonomy" id="69974"/>
    <lineage>
        <taxon>Bacteria</taxon>
        <taxon>Pseudomonadati</taxon>
        <taxon>Pseudomonadota</taxon>
        <taxon>Alphaproteobacteria</taxon>
        <taxon>Hyphomicrobiales</taxon>
        <taxon>Phyllobacteriaceae</taxon>
        <taxon>Mesorhizobium</taxon>
    </lineage>
</organism>
<feature type="region of interest" description="Disordered" evidence="1">
    <location>
        <begin position="100"/>
        <end position="126"/>
    </location>
</feature>
<evidence type="ECO:0000313" key="2">
    <source>
        <dbReference type="EMBL" id="CDX54527.1"/>
    </source>
</evidence>
<proteinExistence type="predicted"/>
<evidence type="ECO:0000313" key="3">
    <source>
        <dbReference type="Proteomes" id="UP000182888"/>
    </source>
</evidence>
<feature type="compositionally biased region" description="Acidic residues" evidence="1">
    <location>
        <begin position="114"/>
        <end position="126"/>
    </location>
</feature>
<protein>
    <submittedName>
        <fullName evidence="2">Uncharacterized protein</fullName>
    </submittedName>
</protein>
<evidence type="ECO:0000256" key="1">
    <source>
        <dbReference type="SAM" id="MobiDB-lite"/>
    </source>
</evidence>
<accession>A0A0K2VVK2</accession>
<dbReference type="EMBL" id="CCND01000011">
    <property type="protein sequence ID" value="CDX54527.1"/>
    <property type="molecule type" value="Genomic_DNA"/>
</dbReference>
<dbReference type="AlphaFoldDB" id="A0A0K2VVK2"/>
<dbReference type="Proteomes" id="UP000182888">
    <property type="component" value="Unassembled WGS sequence"/>
</dbReference>
<name>A0A0K2VVK2_MESPL</name>